<feature type="signal peptide" evidence="1">
    <location>
        <begin position="1"/>
        <end position="30"/>
    </location>
</feature>
<feature type="chain" id="PRO_5045573921" description="Secreted protein" evidence="1">
    <location>
        <begin position="31"/>
        <end position="160"/>
    </location>
</feature>
<accession>A0ABV3EIZ8</accession>
<proteinExistence type="predicted"/>
<dbReference type="RefSeq" id="WP_166028347.1">
    <property type="nucleotide sequence ID" value="NZ_JBEZNA010000003.1"/>
</dbReference>
<evidence type="ECO:0000313" key="3">
    <source>
        <dbReference type="Proteomes" id="UP001551584"/>
    </source>
</evidence>
<evidence type="ECO:0000313" key="2">
    <source>
        <dbReference type="EMBL" id="MEU9576138.1"/>
    </source>
</evidence>
<name>A0ABV3EIZ8_9ACTN</name>
<gene>
    <name evidence="2" type="ORF">AB0D95_02400</name>
</gene>
<organism evidence="2 3">
    <name type="scientific">Streptomyces chilikensis</name>
    <dbReference type="NCBI Taxonomy" id="1194079"/>
    <lineage>
        <taxon>Bacteria</taxon>
        <taxon>Bacillati</taxon>
        <taxon>Actinomycetota</taxon>
        <taxon>Actinomycetes</taxon>
        <taxon>Kitasatosporales</taxon>
        <taxon>Streptomycetaceae</taxon>
        <taxon>Streptomyces</taxon>
    </lineage>
</organism>
<dbReference type="Proteomes" id="UP001551584">
    <property type="component" value="Unassembled WGS sequence"/>
</dbReference>
<dbReference type="EMBL" id="JBEZNA010000003">
    <property type="protein sequence ID" value="MEU9576138.1"/>
    <property type="molecule type" value="Genomic_DNA"/>
</dbReference>
<keyword evidence="1" id="KW-0732">Signal</keyword>
<evidence type="ECO:0000256" key="1">
    <source>
        <dbReference type="SAM" id="SignalP"/>
    </source>
</evidence>
<keyword evidence="3" id="KW-1185">Reference proteome</keyword>
<reference evidence="2 3" key="1">
    <citation type="submission" date="2024-06" db="EMBL/GenBank/DDBJ databases">
        <title>The Natural Products Discovery Center: Release of the First 8490 Sequenced Strains for Exploring Actinobacteria Biosynthetic Diversity.</title>
        <authorList>
            <person name="Kalkreuter E."/>
            <person name="Kautsar S.A."/>
            <person name="Yang D."/>
            <person name="Bader C.D."/>
            <person name="Teijaro C.N."/>
            <person name="Fluegel L."/>
            <person name="Davis C.M."/>
            <person name="Simpson J.R."/>
            <person name="Lauterbach L."/>
            <person name="Steele A.D."/>
            <person name="Gui C."/>
            <person name="Meng S."/>
            <person name="Li G."/>
            <person name="Viehrig K."/>
            <person name="Ye F."/>
            <person name="Su P."/>
            <person name="Kiefer A.F."/>
            <person name="Nichols A."/>
            <person name="Cepeda A.J."/>
            <person name="Yan W."/>
            <person name="Fan B."/>
            <person name="Jiang Y."/>
            <person name="Adhikari A."/>
            <person name="Zheng C.-J."/>
            <person name="Schuster L."/>
            <person name="Cowan T.M."/>
            <person name="Smanski M.J."/>
            <person name="Chevrette M.G."/>
            <person name="De Carvalho L.P.S."/>
            <person name="Shen B."/>
        </authorList>
    </citation>
    <scope>NUCLEOTIDE SEQUENCE [LARGE SCALE GENOMIC DNA]</scope>
    <source>
        <strain evidence="2 3">NPDC048117</strain>
    </source>
</reference>
<sequence length="160" mass="17231">MKLRQSLVATLTAVLLAAGYLLTGSASASAGPQAAQQLQNRVDAYIEKHPEAQQISADTLKIPGGTVTLAAPGTDRTNSPTAISCSNYYLCIQDGYGDRYNYYTCGLYSFSGLGDGVFNNNQSSGTVARFYNSDRSLRWTNTAKDTGTASWTPVYYIRPC</sequence>
<comment type="caution">
    <text evidence="2">The sequence shown here is derived from an EMBL/GenBank/DDBJ whole genome shotgun (WGS) entry which is preliminary data.</text>
</comment>
<evidence type="ECO:0008006" key="4">
    <source>
        <dbReference type="Google" id="ProtNLM"/>
    </source>
</evidence>
<protein>
    <recommendedName>
        <fullName evidence="4">Secreted protein</fullName>
    </recommendedName>
</protein>